<reference evidence="1" key="5">
    <citation type="journal article" date="2021" name="G3 (Bethesda)">
        <title>Aegilops tauschii genome assembly Aet v5.0 features greater sequence contiguity and improved annotation.</title>
        <authorList>
            <person name="Wang L."/>
            <person name="Zhu T."/>
            <person name="Rodriguez J.C."/>
            <person name="Deal K.R."/>
            <person name="Dubcovsky J."/>
            <person name="McGuire P.E."/>
            <person name="Lux T."/>
            <person name="Spannagl M."/>
            <person name="Mayer K.F.X."/>
            <person name="Baldrich P."/>
            <person name="Meyers B.C."/>
            <person name="Huo N."/>
            <person name="Gu Y.Q."/>
            <person name="Zhou H."/>
            <person name="Devos K.M."/>
            <person name="Bennetzen J.L."/>
            <person name="Unver T."/>
            <person name="Budak H."/>
            <person name="Gulick P.J."/>
            <person name="Galiba G."/>
            <person name="Kalapos B."/>
            <person name="Nelson D.R."/>
            <person name="Li P."/>
            <person name="You F.M."/>
            <person name="Luo M.C."/>
            <person name="Dvorak J."/>
        </authorList>
    </citation>
    <scope>NUCLEOTIDE SEQUENCE [LARGE SCALE GENOMIC DNA]</scope>
    <source>
        <strain evidence="1">cv. AL8/78</strain>
    </source>
</reference>
<sequence>VISCVLGNQNKYSCKTEVILNLDSTSIRHCSDQPCEESCAGHVEIHTL</sequence>
<reference evidence="1" key="3">
    <citation type="journal article" date="2017" name="Nature">
        <title>Genome sequence of the progenitor of the wheat D genome Aegilops tauschii.</title>
        <authorList>
            <person name="Luo M.C."/>
            <person name="Gu Y.Q."/>
            <person name="Puiu D."/>
            <person name="Wang H."/>
            <person name="Twardziok S.O."/>
            <person name="Deal K.R."/>
            <person name="Huo N."/>
            <person name="Zhu T."/>
            <person name="Wang L."/>
            <person name="Wang Y."/>
            <person name="McGuire P.E."/>
            <person name="Liu S."/>
            <person name="Long H."/>
            <person name="Ramasamy R.K."/>
            <person name="Rodriguez J.C."/>
            <person name="Van S.L."/>
            <person name="Yuan L."/>
            <person name="Wang Z."/>
            <person name="Xia Z."/>
            <person name="Xiao L."/>
            <person name="Anderson O.D."/>
            <person name="Ouyang S."/>
            <person name="Liang Y."/>
            <person name="Zimin A.V."/>
            <person name="Pertea G."/>
            <person name="Qi P."/>
            <person name="Bennetzen J.L."/>
            <person name="Dai X."/>
            <person name="Dawson M.W."/>
            <person name="Muller H.G."/>
            <person name="Kugler K."/>
            <person name="Rivarola-Duarte L."/>
            <person name="Spannagl M."/>
            <person name="Mayer K.F.X."/>
            <person name="Lu F.H."/>
            <person name="Bevan M.W."/>
            <person name="Leroy P."/>
            <person name="Li P."/>
            <person name="You F.M."/>
            <person name="Sun Q."/>
            <person name="Liu Z."/>
            <person name="Lyons E."/>
            <person name="Wicker T."/>
            <person name="Salzberg S.L."/>
            <person name="Devos K.M."/>
            <person name="Dvorak J."/>
        </authorList>
    </citation>
    <scope>NUCLEOTIDE SEQUENCE [LARGE SCALE GENOMIC DNA]</scope>
    <source>
        <strain evidence="1">cv. AL8/78</strain>
    </source>
</reference>
<dbReference type="AlphaFoldDB" id="A0A453IEG4"/>
<dbReference type="Gramene" id="AET4Gv20536500.7">
    <property type="protein sequence ID" value="AET4Gv20536500.7"/>
    <property type="gene ID" value="AET4Gv20536500"/>
</dbReference>
<dbReference type="Proteomes" id="UP000015105">
    <property type="component" value="Chromosome 4D"/>
</dbReference>
<evidence type="ECO:0000313" key="1">
    <source>
        <dbReference type="EnsemblPlants" id="AET4Gv20536500.7"/>
    </source>
</evidence>
<reference evidence="2" key="1">
    <citation type="journal article" date="2014" name="Science">
        <title>Ancient hybridizations among the ancestral genomes of bread wheat.</title>
        <authorList>
            <consortium name="International Wheat Genome Sequencing Consortium,"/>
            <person name="Marcussen T."/>
            <person name="Sandve S.R."/>
            <person name="Heier L."/>
            <person name="Spannagl M."/>
            <person name="Pfeifer M."/>
            <person name="Jakobsen K.S."/>
            <person name="Wulff B.B."/>
            <person name="Steuernagel B."/>
            <person name="Mayer K.F."/>
            <person name="Olsen O.A."/>
        </authorList>
    </citation>
    <scope>NUCLEOTIDE SEQUENCE [LARGE SCALE GENOMIC DNA]</scope>
    <source>
        <strain evidence="2">cv. AL8/78</strain>
    </source>
</reference>
<dbReference type="EnsemblPlants" id="AET4Gv20536500.7">
    <property type="protein sequence ID" value="AET4Gv20536500.7"/>
    <property type="gene ID" value="AET4Gv20536500"/>
</dbReference>
<organism evidence="1 2">
    <name type="scientific">Aegilops tauschii subsp. strangulata</name>
    <name type="common">Goatgrass</name>
    <dbReference type="NCBI Taxonomy" id="200361"/>
    <lineage>
        <taxon>Eukaryota</taxon>
        <taxon>Viridiplantae</taxon>
        <taxon>Streptophyta</taxon>
        <taxon>Embryophyta</taxon>
        <taxon>Tracheophyta</taxon>
        <taxon>Spermatophyta</taxon>
        <taxon>Magnoliopsida</taxon>
        <taxon>Liliopsida</taxon>
        <taxon>Poales</taxon>
        <taxon>Poaceae</taxon>
        <taxon>BOP clade</taxon>
        <taxon>Pooideae</taxon>
        <taxon>Triticodae</taxon>
        <taxon>Triticeae</taxon>
        <taxon>Triticinae</taxon>
        <taxon>Aegilops</taxon>
    </lineage>
</organism>
<keyword evidence="2" id="KW-1185">Reference proteome</keyword>
<protein>
    <submittedName>
        <fullName evidence="1">Uncharacterized protein</fullName>
    </submittedName>
</protein>
<reference evidence="2" key="2">
    <citation type="journal article" date="2017" name="Nat. Plants">
        <title>The Aegilops tauschii genome reveals multiple impacts of transposons.</title>
        <authorList>
            <person name="Zhao G."/>
            <person name="Zou C."/>
            <person name="Li K."/>
            <person name="Wang K."/>
            <person name="Li T."/>
            <person name="Gao L."/>
            <person name="Zhang X."/>
            <person name="Wang H."/>
            <person name="Yang Z."/>
            <person name="Liu X."/>
            <person name="Jiang W."/>
            <person name="Mao L."/>
            <person name="Kong X."/>
            <person name="Jiao Y."/>
            <person name="Jia J."/>
        </authorList>
    </citation>
    <scope>NUCLEOTIDE SEQUENCE [LARGE SCALE GENOMIC DNA]</scope>
    <source>
        <strain evidence="2">cv. AL8/78</strain>
    </source>
</reference>
<accession>A0A453IEG4</accession>
<proteinExistence type="predicted"/>
<evidence type="ECO:0000313" key="2">
    <source>
        <dbReference type="Proteomes" id="UP000015105"/>
    </source>
</evidence>
<reference evidence="1" key="4">
    <citation type="submission" date="2019-03" db="UniProtKB">
        <authorList>
            <consortium name="EnsemblPlants"/>
        </authorList>
    </citation>
    <scope>IDENTIFICATION</scope>
</reference>
<name>A0A453IEG4_AEGTS</name>